<dbReference type="InterPro" id="IPR000700">
    <property type="entry name" value="PAS-assoc_C"/>
</dbReference>
<feature type="domain" description="PAC" evidence="9">
    <location>
        <begin position="665"/>
        <end position="717"/>
    </location>
</feature>
<evidence type="ECO:0000313" key="10">
    <source>
        <dbReference type="EMBL" id="SLM29680.1"/>
    </source>
</evidence>
<dbReference type="EMBL" id="FWEV01000106">
    <property type="protein sequence ID" value="SLM29680.1"/>
    <property type="molecule type" value="Genomic_DNA"/>
</dbReference>
<dbReference type="SUPFAM" id="SSF53850">
    <property type="entry name" value="Periplasmic binding protein-like II"/>
    <property type="match status" value="1"/>
</dbReference>
<dbReference type="Pfam" id="PF00512">
    <property type="entry name" value="HisKA"/>
    <property type="match status" value="1"/>
</dbReference>
<name>A0A1W1HB23_9BACT</name>
<dbReference type="Proteomes" id="UP000191931">
    <property type="component" value="Unassembled WGS sequence"/>
</dbReference>
<evidence type="ECO:0000256" key="3">
    <source>
        <dbReference type="ARBA" id="ARBA00022553"/>
    </source>
</evidence>
<dbReference type="PROSITE" id="PS50113">
    <property type="entry name" value="PAC"/>
    <property type="match status" value="1"/>
</dbReference>
<dbReference type="SMART" id="SM00062">
    <property type="entry name" value="PBPb"/>
    <property type="match status" value="1"/>
</dbReference>
<evidence type="ECO:0000256" key="4">
    <source>
        <dbReference type="ARBA" id="ARBA00022679"/>
    </source>
</evidence>
<evidence type="ECO:0000256" key="2">
    <source>
        <dbReference type="ARBA" id="ARBA00012438"/>
    </source>
</evidence>
<dbReference type="InterPro" id="IPR001638">
    <property type="entry name" value="Solute-binding_3/MltF_N"/>
</dbReference>
<evidence type="ECO:0000313" key="11">
    <source>
        <dbReference type="Proteomes" id="UP000191931"/>
    </source>
</evidence>
<dbReference type="InterPro" id="IPR035965">
    <property type="entry name" value="PAS-like_dom_sf"/>
</dbReference>
<dbReference type="SUPFAM" id="SSF55785">
    <property type="entry name" value="PYP-like sensor domain (PAS domain)"/>
    <property type="match status" value="3"/>
</dbReference>
<evidence type="ECO:0000256" key="1">
    <source>
        <dbReference type="ARBA" id="ARBA00000085"/>
    </source>
</evidence>
<gene>
    <name evidence="10" type="ORF">MTBBW1_1940007</name>
</gene>
<sequence length="949" mass="108903">MNSIISFVNFVRGNMSKSYSTPILILAIFFISIYQSSSYADNNIPLSLSDPIIKSASELDYPPFALVLDNGSADGFSVDLLKAVVTTMGRKINFKVGPWHKIKQQLIDGELDVLPLVAYSEERNKLLDFTAPFMRLHGTVFVRKGDNSIFRVSDLKGKEVLVMQGDNAHEYAVQNQLTDKLILTDNYEQAMQLLSSGKHDAVLMLQLVGFQLLNKLKITNVVSIHSHQETNIRPGSRPLSGYEQKFCFAVHEGDKELLSLLNEGLAIVIANGSYNELYDKWFGPILPQPRVSWKQILKYLFFILVPLLFLAAAMGIWYLRREVASKTNYLQEEIRERKQTEKTLHDSENKFRTLFDVAAIPLCYVNNKGVILDFNLKFTEVFGYTKSDVPTLEEWWVLAYPDPKYRKWVIKTWETAVEKAQKENTDIQSVEYRVTCKNGDLRDIIISGSTFQEYFLATFIDLTELKQAEERFEKFFTLISDLFCIADINGYFRLINPAAEQILGYTQEELLQRPYMNFVHPDDREKTEKVIHEQLQQGKKVINFSNRYVCKDGSVKWLEWTFHPMPNQGVTYAVGRDCTQRRDMEASLKASELWMRSIYNALEEAVLVVSPQRELISVNKATKKIFGYTEKEIHDQSTSILHVDQDHFVEFGKKIEDAFGQGKSAEFEFRAKRKNGEIFQSEHTVSMLKDEAGNPLGIVSVIRDISKRKQAEIILEETLADLEKSNAELEQFAYVASHDLQEPLRAVIGFLQLLQSKYKNQLDEKGRHYIERVVKAGHRMQSLISDLLKVSRVNTLNTSFEPTDLTKVLEEVLEHMQSTITEENGVVTYSRLPTLMVDKSQIQGLFQNLIVNALKYNEALKPTIEIGYEDKGHECRFFVKDNGIGISKEFRDKIFMIFQRLHPRKDYSGSGIGLALCKKIVERHRGNIWVESESGKGSIFYFTLPQGEK</sequence>
<dbReference type="InterPro" id="IPR052162">
    <property type="entry name" value="Sensor_kinase/Photoreceptor"/>
</dbReference>
<dbReference type="InterPro" id="IPR001610">
    <property type="entry name" value="PAC"/>
</dbReference>
<dbReference type="SUPFAM" id="SSF55874">
    <property type="entry name" value="ATPase domain of HSP90 chaperone/DNA topoisomerase II/histidine kinase"/>
    <property type="match status" value="1"/>
</dbReference>
<dbReference type="Gene3D" id="3.30.565.10">
    <property type="entry name" value="Histidine kinase-like ATPase, C-terminal domain"/>
    <property type="match status" value="1"/>
</dbReference>
<feature type="domain" description="PAS" evidence="8">
    <location>
        <begin position="347"/>
        <end position="420"/>
    </location>
</feature>
<dbReference type="InterPro" id="IPR003661">
    <property type="entry name" value="HisK_dim/P_dom"/>
</dbReference>
<dbReference type="SMART" id="SM00086">
    <property type="entry name" value="PAC"/>
    <property type="match status" value="3"/>
</dbReference>
<dbReference type="CDD" id="cd00082">
    <property type="entry name" value="HisKA"/>
    <property type="match status" value="1"/>
</dbReference>
<dbReference type="InterPro" id="IPR036097">
    <property type="entry name" value="HisK_dim/P_sf"/>
</dbReference>
<dbReference type="SMART" id="SM00091">
    <property type="entry name" value="PAS"/>
    <property type="match status" value="3"/>
</dbReference>
<dbReference type="InterPro" id="IPR004358">
    <property type="entry name" value="Sig_transdc_His_kin-like_C"/>
</dbReference>
<dbReference type="InterPro" id="IPR000014">
    <property type="entry name" value="PAS"/>
</dbReference>
<dbReference type="Pfam" id="PF00497">
    <property type="entry name" value="SBP_bac_3"/>
    <property type="match status" value="1"/>
</dbReference>
<evidence type="ECO:0000259" key="7">
    <source>
        <dbReference type="PROSITE" id="PS50109"/>
    </source>
</evidence>
<dbReference type="Gene3D" id="3.30.450.20">
    <property type="entry name" value="PAS domain"/>
    <property type="match status" value="3"/>
</dbReference>
<feature type="domain" description="PAS" evidence="8">
    <location>
        <begin position="591"/>
        <end position="642"/>
    </location>
</feature>
<dbReference type="PROSITE" id="PS50109">
    <property type="entry name" value="HIS_KIN"/>
    <property type="match status" value="1"/>
</dbReference>
<dbReference type="NCBIfam" id="TIGR00229">
    <property type="entry name" value="sensory_box"/>
    <property type="match status" value="3"/>
</dbReference>
<dbReference type="SUPFAM" id="SSF47384">
    <property type="entry name" value="Homodimeric domain of signal transducing histidine kinase"/>
    <property type="match status" value="1"/>
</dbReference>
<dbReference type="AlphaFoldDB" id="A0A1W1HB23"/>
<keyword evidence="5 10" id="KW-0418">Kinase</keyword>
<dbReference type="PRINTS" id="PR00344">
    <property type="entry name" value="BCTRLSENSOR"/>
</dbReference>
<dbReference type="PROSITE" id="PS50112">
    <property type="entry name" value="PAS"/>
    <property type="match status" value="3"/>
</dbReference>
<evidence type="ECO:0000256" key="6">
    <source>
        <dbReference type="SAM" id="Phobius"/>
    </source>
</evidence>
<dbReference type="CDD" id="cd13704">
    <property type="entry name" value="PBP2_HisK"/>
    <property type="match status" value="1"/>
</dbReference>
<keyword evidence="6" id="KW-1133">Transmembrane helix</keyword>
<keyword evidence="4" id="KW-0808">Transferase</keyword>
<accession>A0A1W1HB23</accession>
<dbReference type="GO" id="GO:0000155">
    <property type="term" value="F:phosphorelay sensor kinase activity"/>
    <property type="evidence" value="ECO:0007669"/>
    <property type="project" value="InterPro"/>
</dbReference>
<evidence type="ECO:0000256" key="5">
    <source>
        <dbReference type="ARBA" id="ARBA00022777"/>
    </source>
</evidence>
<reference evidence="10 11" key="1">
    <citation type="submission" date="2017-03" db="EMBL/GenBank/DDBJ databases">
        <authorList>
            <person name="Afonso C.L."/>
            <person name="Miller P.J."/>
            <person name="Scott M.A."/>
            <person name="Spackman E."/>
            <person name="Goraichik I."/>
            <person name="Dimitrov K.M."/>
            <person name="Suarez D.L."/>
            <person name="Swayne D.E."/>
        </authorList>
    </citation>
    <scope>NUCLEOTIDE SEQUENCE [LARGE SCALE GENOMIC DNA]</scope>
    <source>
        <strain evidence="10">PRJEB14757</strain>
    </source>
</reference>
<keyword evidence="11" id="KW-1185">Reference proteome</keyword>
<dbReference type="PANTHER" id="PTHR43304">
    <property type="entry name" value="PHYTOCHROME-LIKE PROTEIN CPH1"/>
    <property type="match status" value="1"/>
</dbReference>
<organism evidence="10 11">
    <name type="scientific">Desulfamplus magnetovallimortis</name>
    <dbReference type="NCBI Taxonomy" id="1246637"/>
    <lineage>
        <taxon>Bacteria</taxon>
        <taxon>Pseudomonadati</taxon>
        <taxon>Thermodesulfobacteriota</taxon>
        <taxon>Desulfobacteria</taxon>
        <taxon>Desulfobacterales</taxon>
        <taxon>Desulfobacteraceae</taxon>
        <taxon>Desulfamplus</taxon>
    </lineage>
</organism>
<keyword evidence="3" id="KW-0597">Phosphoprotein</keyword>
<dbReference type="Pfam" id="PF13426">
    <property type="entry name" value="PAS_9"/>
    <property type="match status" value="1"/>
</dbReference>
<dbReference type="InterPro" id="IPR005467">
    <property type="entry name" value="His_kinase_dom"/>
</dbReference>
<keyword evidence="6" id="KW-0472">Membrane</keyword>
<feature type="domain" description="PAS" evidence="8">
    <location>
        <begin position="468"/>
        <end position="538"/>
    </location>
</feature>
<dbReference type="Pfam" id="PF08447">
    <property type="entry name" value="PAS_3"/>
    <property type="match status" value="1"/>
</dbReference>
<dbReference type="InterPro" id="IPR003594">
    <property type="entry name" value="HATPase_dom"/>
</dbReference>
<dbReference type="PANTHER" id="PTHR43304:SF1">
    <property type="entry name" value="PAC DOMAIN-CONTAINING PROTEIN"/>
    <property type="match status" value="1"/>
</dbReference>
<dbReference type="Pfam" id="PF02518">
    <property type="entry name" value="HATPase_c"/>
    <property type="match status" value="1"/>
</dbReference>
<evidence type="ECO:0000259" key="8">
    <source>
        <dbReference type="PROSITE" id="PS50112"/>
    </source>
</evidence>
<proteinExistence type="predicted"/>
<dbReference type="Gene3D" id="3.40.190.10">
    <property type="entry name" value="Periplasmic binding protein-like II"/>
    <property type="match status" value="2"/>
</dbReference>
<dbReference type="InterPro" id="IPR036890">
    <property type="entry name" value="HATPase_C_sf"/>
</dbReference>
<dbReference type="InterPro" id="IPR013655">
    <property type="entry name" value="PAS_fold_3"/>
</dbReference>
<dbReference type="SMART" id="SM00388">
    <property type="entry name" value="HisKA"/>
    <property type="match status" value="1"/>
</dbReference>
<dbReference type="FunFam" id="3.30.565.10:FF:000006">
    <property type="entry name" value="Sensor histidine kinase WalK"/>
    <property type="match status" value="1"/>
</dbReference>
<protein>
    <recommendedName>
        <fullName evidence="2">histidine kinase</fullName>
        <ecNumber evidence="2">2.7.13.3</ecNumber>
    </recommendedName>
</protein>
<dbReference type="STRING" id="1246637.MTBBW1_1940007"/>
<evidence type="ECO:0000259" key="9">
    <source>
        <dbReference type="PROSITE" id="PS50113"/>
    </source>
</evidence>
<feature type="domain" description="Histidine kinase" evidence="7">
    <location>
        <begin position="735"/>
        <end position="948"/>
    </location>
</feature>
<dbReference type="OrthoDB" id="5439205at2"/>
<keyword evidence="6" id="KW-0812">Transmembrane</keyword>
<dbReference type="EC" id="2.7.13.3" evidence="2"/>
<dbReference type="Gene3D" id="1.10.287.130">
    <property type="match status" value="1"/>
</dbReference>
<dbReference type="CDD" id="cd00130">
    <property type="entry name" value="PAS"/>
    <property type="match status" value="3"/>
</dbReference>
<dbReference type="Pfam" id="PF13188">
    <property type="entry name" value="PAS_8"/>
    <property type="match status" value="1"/>
</dbReference>
<feature type="transmembrane region" description="Helical" evidence="6">
    <location>
        <begin position="299"/>
        <end position="319"/>
    </location>
</feature>
<dbReference type="SMART" id="SM00387">
    <property type="entry name" value="HATPase_c"/>
    <property type="match status" value="1"/>
</dbReference>
<comment type="catalytic activity">
    <reaction evidence="1">
        <text>ATP + protein L-histidine = ADP + protein N-phospho-L-histidine.</text>
        <dbReference type="EC" id="2.7.13.3"/>
    </reaction>
</comment>